<dbReference type="PANTHER" id="PTHR30265">
    <property type="entry name" value="RHO-INTERACTING TRANSCRIPTION TERMINATION FACTOR NUSG"/>
    <property type="match status" value="1"/>
</dbReference>
<dbReference type="eggNOG" id="COG0250">
    <property type="taxonomic scope" value="Bacteria"/>
</dbReference>
<name>Q3SSD1_NITWN</name>
<feature type="domain" description="KOW" evidence="5">
    <location>
        <begin position="158"/>
        <end position="185"/>
    </location>
</feature>
<dbReference type="RefSeq" id="WP_011314816.1">
    <property type="nucleotide sequence ID" value="NC_007406.1"/>
</dbReference>
<dbReference type="PANTHER" id="PTHR30265:SF4">
    <property type="entry name" value="KOW MOTIF FAMILY PROTEIN, EXPRESSED"/>
    <property type="match status" value="1"/>
</dbReference>
<reference evidence="6 7" key="1">
    <citation type="journal article" date="2006" name="Appl. Environ. Microbiol.">
        <title>Genome sequence of the chemolithoautotrophic nitrite-oxidizing bacterium Nitrobacter winogradskyi Nb-255.</title>
        <authorList>
            <person name="Starkenburg S.R."/>
            <person name="Chain P.S."/>
            <person name="Sayavedra-Soto L.A."/>
            <person name="Hauser L."/>
            <person name="Land M.L."/>
            <person name="Larimer F.W."/>
            <person name="Malfatti S.A."/>
            <person name="Klotz M.G."/>
            <person name="Bottomley P.J."/>
            <person name="Arp D.J."/>
            <person name="Hickey W.J."/>
        </authorList>
    </citation>
    <scope>NUCLEOTIDE SEQUENCE [LARGE SCALE GENOMIC DNA]</scope>
    <source>
        <strain evidence="7">ATCC 25391 / DSM 10237 / CIP 104748 / NCIMB 11846 / Nb-255</strain>
    </source>
</reference>
<dbReference type="OrthoDB" id="8230715at2"/>
<dbReference type="InterPro" id="IPR043425">
    <property type="entry name" value="NusG-like"/>
</dbReference>
<evidence type="ECO:0000313" key="7">
    <source>
        <dbReference type="Proteomes" id="UP000002531"/>
    </source>
</evidence>
<organism evidence="6 7">
    <name type="scientific">Nitrobacter winogradskyi (strain ATCC 25391 / DSM 10237 / CIP 104748 / NCIMB 11846 / Nb-255)</name>
    <dbReference type="NCBI Taxonomy" id="323098"/>
    <lineage>
        <taxon>Bacteria</taxon>
        <taxon>Pseudomonadati</taxon>
        <taxon>Pseudomonadota</taxon>
        <taxon>Alphaproteobacteria</taxon>
        <taxon>Hyphomicrobiales</taxon>
        <taxon>Nitrobacteraceae</taxon>
        <taxon>Nitrobacter</taxon>
    </lineage>
</organism>
<dbReference type="SUPFAM" id="SSF50104">
    <property type="entry name" value="Translation proteins SH3-like domain"/>
    <property type="match status" value="1"/>
</dbReference>
<dbReference type="AlphaFoldDB" id="Q3SSD1"/>
<dbReference type="CDD" id="cd09895">
    <property type="entry name" value="NGN_SP_UpxY"/>
    <property type="match status" value="1"/>
</dbReference>
<dbReference type="Proteomes" id="UP000002531">
    <property type="component" value="Chromosome"/>
</dbReference>
<feature type="region of interest" description="Disordered" evidence="4">
    <location>
        <begin position="203"/>
        <end position="234"/>
    </location>
</feature>
<dbReference type="InterPro" id="IPR008991">
    <property type="entry name" value="Translation_prot_SH3-like_sf"/>
</dbReference>
<dbReference type="InterPro" id="IPR006645">
    <property type="entry name" value="NGN-like_dom"/>
</dbReference>
<dbReference type="SUPFAM" id="SSF82679">
    <property type="entry name" value="N-utilization substance G protein NusG, N-terminal domain"/>
    <property type="match status" value="1"/>
</dbReference>
<keyword evidence="1" id="KW-0889">Transcription antitermination</keyword>
<dbReference type="InterPro" id="IPR005824">
    <property type="entry name" value="KOW"/>
</dbReference>
<evidence type="ECO:0000256" key="4">
    <source>
        <dbReference type="SAM" id="MobiDB-lite"/>
    </source>
</evidence>
<sequence>MIGELQRLEIGQFVGTVDLDAVRGPASVPMQPKYWFILRTHPGCERKVMREFERRNISAYCPLIAKQQRVVRRVHGSSWTYEIKRLVQVPLFPQLVFVPDFERVPADIGGVSGWLRFGGWRARIPSEREATSDRVACMADIHALVAIANTPQSKRAARFEIGALVRIVDGPFRDFSGRIERLDSKGRLKVAIEIFGRLSPTEMSEAQIEPSPGPTDTCTVREGRKPRRGSFSCR</sequence>
<accession>Q3SSD1</accession>
<dbReference type="Pfam" id="PF02357">
    <property type="entry name" value="NusG"/>
    <property type="match status" value="1"/>
</dbReference>
<dbReference type="InterPro" id="IPR036735">
    <property type="entry name" value="NGN_dom_sf"/>
</dbReference>
<dbReference type="GO" id="GO:0031564">
    <property type="term" value="P:transcription antitermination"/>
    <property type="evidence" value="ECO:0007669"/>
    <property type="project" value="UniProtKB-KW"/>
</dbReference>
<dbReference type="STRING" id="323098.Nwi_1549"/>
<proteinExistence type="predicted"/>
<evidence type="ECO:0000259" key="5">
    <source>
        <dbReference type="SMART" id="SM00739"/>
    </source>
</evidence>
<evidence type="ECO:0000256" key="1">
    <source>
        <dbReference type="ARBA" id="ARBA00022814"/>
    </source>
</evidence>
<dbReference type="KEGG" id="nwi:Nwi_1549"/>
<dbReference type="EMBL" id="CP000115">
    <property type="protein sequence ID" value="ABA04810.1"/>
    <property type="molecule type" value="Genomic_DNA"/>
</dbReference>
<dbReference type="GO" id="GO:0006354">
    <property type="term" value="P:DNA-templated transcription elongation"/>
    <property type="evidence" value="ECO:0007669"/>
    <property type="project" value="InterPro"/>
</dbReference>
<dbReference type="SMART" id="SM00739">
    <property type="entry name" value="KOW"/>
    <property type="match status" value="1"/>
</dbReference>
<dbReference type="Gene3D" id="3.30.70.940">
    <property type="entry name" value="NusG, N-terminal domain"/>
    <property type="match status" value="1"/>
</dbReference>
<protein>
    <submittedName>
        <fullName evidence="6">Transcription antitermination protein nusG</fullName>
    </submittedName>
</protein>
<evidence type="ECO:0000256" key="3">
    <source>
        <dbReference type="ARBA" id="ARBA00023163"/>
    </source>
</evidence>
<gene>
    <name evidence="6" type="ordered locus">Nwi_1549</name>
</gene>
<keyword evidence="7" id="KW-1185">Reference proteome</keyword>
<keyword evidence="2" id="KW-0805">Transcription regulation</keyword>
<dbReference type="CDD" id="cd06091">
    <property type="entry name" value="KOW_NusG"/>
    <property type="match status" value="1"/>
</dbReference>
<evidence type="ECO:0000313" key="6">
    <source>
        <dbReference type="EMBL" id="ABA04810.1"/>
    </source>
</evidence>
<dbReference type="HOGENOM" id="CLU_067287_1_0_5"/>
<keyword evidence="3" id="KW-0804">Transcription</keyword>
<evidence type="ECO:0000256" key="2">
    <source>
        <dbReference type="ARBA" id="ARBA00023015"/>
    </source>
</evidence>